<evidence type="ECO:0000313" key="2">
    <source>
        <dbReference type="Proteomes" id="UP000710432"/>
    </source>
</evidence>
<dbReference type="Proteomes" id="UP000710432">
    <property type="component" value="Unassembled WGS sequence"/>
</dbReference>
<sequence length="74" mass="7959">MALLFASCGSRLSKHALAPTRGSTRTTVYDPSSAYEYTIPIMEKAVLKIDIQLAVPSGCLLQESSSTLWLGSKP</sequence>
<name>A0A8J6GCW8_MICOH</name>
<dbReference type="GO" id="GO:0006226">
    <property type="term" value="P:dUMP biosynthetic process"/>
    <property type="evidence" value="ECO:0007669"/>
    <property type="project" value="InterPro"/>
</dbReference>
<dbReference type="PANTHER" id="PTHR11241:SF0">
    <property type="entry name" value="DEOXYURIDINE 5'-TRIPHOSPHATE NUCLEOTIDOHYDROLASE"/>
    <property type="match status" value="1"/>
</dbReference>
<dbReference type="PANTHER" id="PTHR11241">
    <property type="entry name" value="DEOXYURIDINE 5'-TRIPHOSPHATE NUCLEOTIDOHYDROLASE"/>
    <property type="match status" value="1"/>
</dbReference>
<comment type="caution">
    <text evidence="1">The sequence shown here is derived from an EMBL/GenBank/DDBJ whole genome shotgun (WGS) entry which is preliminary data.</text>
</comment>
<dbReference type="AlphaFoldDB" id="A0A8J6GCW8"/>
<dbReference type="GO" id="GO:0000287">
    <property type="term" value="F:magnesium ion binding"/>
    <property type="evidence" value="ECO:0007669"/>
    <property type="project" value="InterPro"/>
</dbReference>
<dbReference type="Gene3D" id="2.70.40.10">
    <property type="match status" value="1"/>
</dbReference>
<organism evidence="1 2">
    <name type="scientific">Microtus ochrogaster</name>
    <name type="common">Prairie vole</name>
    <dbReference type="NCBI Taxonomy" id="79684"/>
    <lineage>
        <taxon>Eukaryota</taxon>
        <taxon>Metazoa</taxon>
        <taxon>Chordata</taxon>
        <taxon>Craniata</taxon>
        <taxon>Vertebrata</taxon>
        <taxon>Euteleostomi</taxon>
        <taxon>Mammalia</taxon>
        <taxon>Eutheria</taxon>
        <taxon>Euarchontoglires</taxon>
        <taxon>Glires</taxon>
        <taxon>Rodentia</taxon>
        <taxon>Myomorpha</taxon>
        <taxon>Muroidea</taxon>
        <taxon>Cricetidae</taxon>
        <taxon>Arvicolinae</taxon>
        <taxon>Microtus</taxon>
    </lineage>
</organism>
<proteinExistence type="predicted"/>
<dbReference type="EMBL" id="JAATJU010023291">
    <property type="protein sequence ID" value="KAH0508264.1"/>
    <property type="molecule type" value="Genomic_DNA"/>
</dbReference>
<accession>A0A8J6GCW8</accession>
<dbReference type="GO" id="GO:0046081">
    <property type="term" value="P:dUTP catabolic process"/>
    <property type="evidence" value="ECO:0007669"/>
    <property type="project" value="InterPro"/>
</dbReference>
<gene>
    <name evidence="1" type="ORF">LTLLF_166510</name>
</gene>
<dbReference type="GO" id="GO:0004170">
    <property type="term" value="F:dUTP diphosphatase activity"/>
    <property type="evidence" value="ECO:0007669"/>
    <property type="project" value="InterPro"/>
</dbReference>
<evidence type="ECO:0000313" key="1">
    <source>
        <dbReference type="EMBL" id="KAH0508264.1"/>
    </source>
</evidence>
<reference evidence="1" key="1">
    <citation type="submission" date="2020-03" db="EMBL/GenBank/DDBJ databases">
        <title>Studies in the Genomics of Life Span.</title>
        <authorList>
            <person name="Glass D."/>
        </authorList>
    </citation>
    <scope>NUCLEOTIDE SEQUENCE</scope>
    <source>
        <strain evidence="1">LTLLF</strain>
        <tissue evidence="1">Muscle</tissue>
    </source>
</reference>
<dbReference type="InterPro" id="IPR036157">
    <property type="entry name" value="dUTPase-like_sf"/>
</dbReference>
<dbReference type="InterPro" id="IPR008181">
    <property type="entry name" value="dUTPase"/>
</dbReference>
<protein>
    <submittedName>
        <fullName evidence="1">Deoxyuridine 5'-triphosphate nucleotidohydrolase, mitochondrial</fullName>
    </submittedName>
</protein>